<organism evidence="6 7">
    <name type="scientific">Pseudovibrio ascidiaceicola</name>
    <dbReference type="NCBI Taxonomy" id="285279"/>
    <lineage>
        <taxon>Bacteria</taxon>
        <taxon>Pseudomonadati</taxon>
        <taxon>Pseudomonadota</taxon>
        <taxon>Alphaproteobacteria</taxon>
        <taxon>Hyphomicrobiales</taxon>
        <taxon>Stappiaceae</taxon>
        <taxon>Pseudovibrio</taxon>
    </lineage>
</organism>
<sequence>MRALSKILSNFVQKGQLVIFDAKDKKHVFGSDESGPSAALRFHSQKLPYTLLIDPELKAAEAYMDGLITMEPGHTLNDLVAVFMANDGLLTEHPIQRILTFMKDGHTRRRLGLNLKKNKAQVRHHYDLSTDLYRLFLDDGLNYSCAYYRTPEDTLEEAQQAKLDHLVAKLDLKPGMSVLEIGGGWGSLAIRMAQTGAQVTSLNVSTEQIKIAEERVKAAGLEGKVDFVCLDYNEFEGEFDRVVSVGMMEHVGHGNLGAYFAKVRDCLKQDGYAVIHSIGRSGPPGVTGPFLSKYIFPGGYCPALSETFADIEKTGLWVCDNEILRLHYYYTLRDWRLNFERNRDKIKELYDERFCKMWEFYLSGCEMNFLHGRLMVFQLILSKERDAVPIIRDFIGDNEQAMISHRDDRRKTA</sequence>
<accession>A0A1I3V6X9</accession>
<dbReference type="PIRSF" id="PIRSF003085">
    <property type="entry name" value="CMAS"/>
    <property type="match status" value="1"/>
</dbReference>
<gene>
    <name evidence="6" type="ORF">SAMN04488518_101178</name>
</gene>
<evidence type="ECO:0000313" key="6">
    <source>
        <dbReference type="EMBL" id="SFJ89841.1"/>
    </source>
</evidence>
<evidence type="ECO:0000256" key="2">
    <source>
        <dbReference type="ARBA" id="ARBA00022603"/>
    </source>
</evidence>
<evidence type="ECO:0000256" key="3">
    <source>
        <dbReference type="ARBA" id="ARBA00022679"/>
    </source>
</evidence>
<dbReference type="Proteomes" id="UP000199598">
    <property type="component" value="Unassembled WGS sequence"/>
</dbReference>
<dbReference type="SUPFAM" id="SSF53335">
    <property type="entry name" value="S-adenosyl-L-methionine-dependent methyltransferases"/>
    <property type="match status" value="1"/>
</dbReference>
<dbReference type="EMBL" id="FOSK01000001">
    <property type="protein sequence ID" value="SFJ89841.1"/>
    <property type="molecule type" value="Genomic_DNA"/>
</dbReference>
<dbReference type="CDD" id="cd02440">
    <property type="entry name" value="AdoMet_MTases"/>
    <property type="match status" value="1"/>
</dbReference>
<dbReference type="PANTHER" id="PTHR43667:SF1">
    <property type="entry name" value="CYCLOPROPANE-FATTY-ACYL-PHOSPHOLIPID SYNTHASE"/>
    <property type="match status" value="1"/>
</dbReference>
<evidence type="ECO:0000256" key="5">
    <source>
        <dbReference type="ARBA" id="ARBA00023098"/>
    </source>
</evidence>
<keyword evidence="4" id="KW-0949">S-adenosyl-L-methionine</keyword>
<keyword evidence="7" id="KW-1185">Reference proteome</keyword>
<keyword evidence="2" id="KW-0489">Methyltransferase</keyword>
<evidence type="ECO:0000313" key="7">
    <source>
        <dbReference type="Proteomes" id="UP000199598"/>
    </source>
</evidence>
<keyword evidence="5" id="KW-0443">Lipid metabolism</keyword>
<protein>
    <submittedName>
        <fullName evidence="6">Cyclopropane-fatty-acyl-phospholipid synthase</fullName>
    </submittedName>
</protein>
<name>A0A1I3V6X9_9HYPH</name>
<proteinExistence type="inferred from homology"/>
<dbReference type="PANTHER" id="PTHR43667">
    <property type="entry name" value="CYCLOPROPANE-FATTY-ACYL-PHOSPHOLIPID SYNTHASE"/>
    <property type="match status" value="1"/>
</dbReference>
<dbReference type="InterPro" id="IPR003333">
    <property type="entry name" value="CMAS"/>
</dbReference>
<comment type="similarity">
    <text evidence="1">Belongs to the CFA/CMAS family.</text>
</comment>
<comment type="caution">
    <text evidence="6">The sequence shown here is derived from an EMBL/GenBank/DDBJ whole genome shotgun (WGS) entry which is preliminary data.</text>
</comment>
<evidence type="ECO:0000256" key="4">
    <source>
        <dbReference type="ARBA" id="ARBA00022691"/>
    </source>
</evidence>
<keyword evidence="3" id="KW-0808">Transferase</keyword>
<reference evidence="6 7" key="1">
    <citation type="submission" date="2016-10" db="EMBL/GenBank/DDBJ databases">
        <authorList>
            <person name="Varghese N."/>
            <person name="Submissions S."/>
        </authorList>
    </citation>
    <scope>NUCLEOTIDE SEQUENCE [LARGE SCALE GENOMIC DNA]</scope>
    <source>
        <strain evidence="6 7">DSM 16392</strain>
    </source>
</reference>
<dbReference type="InterPro" id="IPR029063">
    <property type="entry name" value="SAM-dependent_MTases_sf"/>
</dbReference>
<dbReference type="RefSeq" id="WP_093516053.1">
    <property type="nucleotide sequence ID" value="NZ_FOSK01000001.1"/>
</dbReference>
<dbReference type="Gene3D" id="3.40.50.150">
    <property type="entry name" value="Vaccinia Virus protein VP39"/>
    <property type="match status" value="1"/>
</dbReference>
<dbReference type="Pfam" id="PF02353">
    <property type="entry name" value="CMAS"/>
    <property type="match status" value="1"/>
</dbReference>
<evidence type="ECO:0000256" key="1">
    <source>
        <dbReference type="ARBA" id="ARBA00010815"/>
    </source>
</evidence>
<dbReference type="InterPro" id="IPR050723">
    <property type="entry name" value="CFA/CMAS"/>
</dbReference>